<dbReference type="Proteomes" id="UP000306145">
    <property type="component" value="Unassembled WGS sequence"/>
</dbReference>
<dbReference type="EMBL" id="VDFY01000168">
    <property type="protein sequence ID" value="TNH27633.1"/>
    <property type="molecule type" value="Genomic_DNA"/>
</dbReference>
<dbReference type="Pfam" id="PF17836">
    <property type="entry name" value="PglD_N"/>
    <property type="match status" value="1"/>
</dbReference>
<proteinExistence type="predicted"/>
<dbReference type="CDD" id="cd03360">
    <property type="entry name" value="LbH_AT_putative"/>
    <property type="match status" value="1"/>
</dbReference>
<dbReference type="Gene3D" id="3.40.50.20">
    <property type="match status" value="1"/>
</dbReference>
<dbReference type="NCBIfam" id="TIGR03570">
    <property type="entry name" value="NeuD_NnaD"/>
    <property type="match status" value="1"/>
</dbReference>
<name>A0A5C4QPL7_9ACTN</name>
<dbReference type="InterPro" id="IPR041561">
    <property type="entry name" value="PglD_N"/>
</dbReference>
<dbReference type="InterPro" id="IPR050179">
    <property type="entry name" value="Trans_hexapeptide_repeat"/>
</dbReference>
<keyword evidence="7" id="KW-1185">Reference proteome</keyword>
<dbReference type="OrthoDB" id="708224at2"/>
<protein>
    <submittedName>
        <fullName evidence="6">Acetyltransferase</fullName>
    </submittedName>
</protein>
<evidence type="ECO:0000256" key="3">
    <source>
        <dbReference type="PIRSR" id="PIRSR620019-1"/>
    </source>
</evidence>
<reference evidence="6 7" key="1">
    <citation type="submission" date="2019-06" db="EMBL/GenBank/DDBJ databases">
        <title>Micromonospora ordensis sp. nov., isolated from deep marine sediment.</title>
        <authorList>
            <person name="Veyisoglu A."/>
            <person name="Carro L."/>
            <person name="Klenk H.-P."/>
            <person name="Sahin N."/>
        </authorList>
    </citation>
    <scope>NUCLEOTIDE SEQUENCE [LARGE SCALE GENOMIC DNA]</scope>
    <source>
        <strain evidence="6 7">S2509</strain>
    </source>
</reference>
<dbReference type="InterPro" id="IPR011004">
    <property type="entry name" value="Trimer_LpxA-like_sf"/>
</dbReference>
<dbReference type="InterPro" id="IPR018357">
    <property type="entry name" value="Hexapep_transf_CS"/>
</dbReference>
<sequence>MAIDVVIVGAGGFGREVLGIIRAINRTAGEPVWSVLGFVDDALDEADLKRVRHLDVPLLGPLQWLDGRPPTTHVVIGVGSPAARRRIDDRLRQFGLPAATIVHPGAEIGPDCSYQEGFVAAGGVRVTTNVSIGRHVHLNLNVTVGHDCLLGDFVTVNPLAAISGSTTVGSGVLVGTTAAVLQKLTVGADSTVGAGACVVRDVPAGVVVKGVPAR</sequence>
<evidence type="ECO:0000256" key="2">
    <source>
        <dbReference type="ARBA" id="ARBA00022737"/>
    </source>
</evidence>
<organism evidence="6 7">
    <name type="scientific">Micromonospora orduensis</name>
    <dbReference type="NCBI Taxonomy" id="1420891"/>
    <lineage>
        <taxon>Bacteria</taxon>
        <taxon>Bacillati</taxon>
        <taxon>Actinomycetota</taxon>
        <taxon>Actinomycetes</taxon>
        <taxon>Micromonosporales</taxon>
        <taxon>Micromonosporaceae</taxon>
        <taxon>Micromonospora</taxon>
    </lineage>
</organism>
<feature type="site" description="Increases basicity of active site His" evidence="3">
    <location>
        <position position="147"/>
    </location>
</feature>
<evidence type="ECO:0000259" key="5">
    <source>
        <dbReference type="Pfam" id="PF17836"/>
    </source>
</evidence>
<gene>
    <name evidence="6" type="ORF">FHG89_17570</name>
</gene>
<feature type="active site" description="Proton acceptor" evidence="3">
    <location>
        <position position="146"/>
    </location>
</feature>
<accession>A0A5C4QPL7</accession>
<dbReference type="RefSeq" id="WP_139585467.1">
    <property type="nucleotide sequence ID" value="NZ_VDFY01000168.1"/>
</dbReference>
<dbReference type="InterPro" id="IPR020019">
    <property type="entry name" value="AcTrfase_PglD-like"/>
</dbReference>
<evidence type="ECO:0000256" key="1">
    <source>
        <dbReference type="ARBA" id="ARBA00022679"/>
    </source>
</evidence>
<dbReference type="PANTHER" id="PTHR43300:SF7">
    <property type="entry name" value="UDP-N-ACETYLBACILLOSAMINE N-ACETYLTRANSFERASE"/>
    <property type="match status" value="1"/>
</dbReference>
<comment type="caution">
    <text evidence="6">The sequence shown here is derived from an EMBL/GenBank/DDBJ whole genome shotgun (WGS) entry which is preliminary data.</text>
</comment>
<keyword evidence="2" id="KW-0677">Repeat</keyword>
<dbReference type="AlphaFoldDB" id="A0A5C4QPL7"/>
<dbReference type="PROSITE" id="PS00101">
    <property type="entry name" value="HEXAPEP_TRANSFERASES"/>
    <property type="match status" value="1"/>
</dbReference>
<dbReference type="SUPFAM" id="SSF51161">
    <property type="entry name" value="Trimeric LpxA-like enzymes"/>
    <property type="match status" value="1"/>
</dbReference>
<dbReference type="PANTHER" id="PTHR43300">
    <property type="entry name" value="ACETYLTRANSFERASE"/>
    <property type="match status" value="1"/>
</dbReference>
<dbReference type="Gene3D" id="2.160.10.10">
    <property type="entry name" value="Hexapeptide repeat proteins"/>
    <property type="match status" value="1"/>
</dbReference>
<evidence type="ECO:0000256" key="4">
    <source>
        <dbReference type="PIRSR" id="PIRSR620019-2"/>
    </source>
</evidence>
<feature type="binding site" evidence="4">
    <location>
        <position position="79"/>
    </location>
    <ligand>
        <name>substrate</name>
    </ligand>
</feature>
<dbReference type="GO" id="GO:0016740">
    <property type="term" value="F:transferase activity"/>
    <property type="evidence" value="ECO:0007669"/>
    <property type="project" value="UniProtKB-KW"/>
</dbReference>
<evidence type="ECO:0000313" key="6">
    <source>
        <dbReference type="EMBL" id="TNH27633.1"/>
    </source>
</evidence>
<feature type="domain" description="PglD N-terminal" evidence="5">
    <location>
        <begin position="5"/>
        <end position="90"/>
    </location>
</feature>
<evidence type="ECO:0000313" key="7">
    <source>
        <dbReference type="Proteomes" id="UP000306145"/>
    </source>
</evidence>
<keyword evidence="1 6" id="KW-0808">Transferase</keyword>